<gene>
    <name evidence="1" type="ORF">HMF3257_20775</name>
</gene>
<dbReference type="Proteomes" id="UP000249016">
    <property type="component" value="Unassembled WGS sequence"/>
</dbReference>
<evidence type="ECO:0000313" key="2">
    <source>
        <dbReference type="Proteomes" id="UP000249016"/>
    </source>
</evidence>
<protein>
    <submittedName>
        <fullName evidence="1">Uncharacterized protein</fullName>
    </submittedName>
</protein>
<comment type="caution">
    <text evidence="1">The sequence shown here is derived from an EMBL/GenBank/DDBJ whole genome shotgun (WGS) entry which is preliminary data.</text>
</comment>
<sequence length="71" mass="7503">MKAKTVISFLLAAVAFAIAVVLPNELMALAHDVQTQDLLHHAPILGMATVSLANLDGTSFQTPNPGERAFC</sequence>
<dbReference type="EMBL" id="QLII01000001">
    <property type="protein sequence ID" value="RAI75997.1"/>
    <property type="molecule type" value="Genomic_DNA"/>
</dbReference>
<dbReference type="RefSeq" id="WP_111345032.1">
    <property type="nucleotide sequence ID" value="NZ_QLII01000001.1"/>
</dbReference>
<name>A0A327NLA5_9BACT</name>
<dbReference type="AlphaFoldDB" id="A0A327NLA5"/>
<organism evidence="1 2">
    <name type="scientific">Spirosoma telluris</name>
    <dbReference type="NCBI Taxonomy" id="2183553"/>
    <lineage>
        <taxon>Bacteria</taxon>
        <taxon>Pseudomonadati</taxon>
        <taxon>Bacteroidota</taxon>
        <taxon>Cytophagia</taxon>
        <taxon>Cytophagales</taxon>
        <taxon>Cytophagaceae</taxon>
        <taxon>Spirosoma</taxon>
    </lineage>
</organism>
<accession>A0A327NLA5</accession>
<keyword evidence="2" id="KW-1185">Reference proteome</keyword>
<proteinExistence type="predicted"/>
<reference evidence="1 2" key="1">
    <citation type="submission" date="2018-06" db="EMBL/GenBank/DDBJ databases">
        <title>Spirosoma sp. HMF3257 Genome sequencing and assembly.</title>
        <authorList>
            <person name="Kang H."/>
            <person name="Cha I."/>
            <person name="Kim H."/>
            <person name="Kang J."/>
            <person name="Joh K."/>
        </authorList>
    </citation>
    <scope>NUCLEOTIDE SEQUENCE [LARGE SCALE GENOMIC DNA]</scope>
    <source>
        <strain evidence="1 2">HMF3257</strain>
    </source>
</reference>
<evidence type="ECO:0000313" key="1">
    <source>
        <dbReference type="EMBL" id="RAI75997.1"/>
    </source>
</evidence>